<keyword evidence="2 5" id="KW-0479">Metal-binding</keyword>
<dbReference type="InterPro" id="IPR050364">
    <property type="entry name" value="Cytochrome_P450_fung"/>
</dbReference>
<dbReference type="AlphaFoldDB" id="A0A4U0V7L6"/>
<dbReference type="GO" id="GO:0020037">
    <property type="term" value="F:heme binding"/>
    <property type="evidence" value="ECO:0007669"/>
    <property type="project" value="InterPro"/>
</dbReference>
<evidence type="ECO:0000256" key="6">
    <source>
        <dbReference type="RuleBase" id="RU000461"/>
    </source>
</evidence>
<sequence length="528" mass="59746">MLATLVLLGAALAVIVYVLQPKQTQLPKGTQLPSGPPGKPLVGNLLDIPPKHSWFRFLEWSKWYGPLYSLNLAGQKHVVISTEDIANDLLRERGNLYSSRMNLPMATELLSRNLRPLLLPYGDTWRNGRKLMHNLANVSVATTYEPMQEEESIRAVRDLLRAPEKYETWFERYSAGLILRFAYSRPVVTGEEPFVRDVLAVVHTVERVASPGAYLVDTFPILMYLPYWLAPFKREGARLHNAEITLFRNLLDEGVKVGQAQPGAENFCTTWHQNREAYDLSNDHVAYVIGTLFEAGAGTTASAMASFMLAMTLHPAEFTKLQQEIDKVVGADRVPSFSDMAQLPRVRAVVKEVLRWRPVTAGGLPHMLVKDDTYEMPDGRSVFLEAGTAFHPVQWSIHREAKLNPEPDEFRPERWLEPGWPTYREPLTQFPNLQNYSAFGFGRRICPGLNIAERSLYILVSRVAWSCEISYQKTAAGDDIVPPSYDYVSGFNVQPKPFPFALKPRQQRAEVVEREYQKAWGGGERNAS</sequence>
<dbReference type="PROSITE" id="PS00086">
    <property type="entry name" value="CYTOCHROME_P450"/>
    <property type="match status" value="1"/>
</dbReference>
<dbReference type="Proteomes" id="UP000310066">
    <property type="component" value="Unassembled WGS sequence"/>
</dbReference>
<proteinExistence type="inferred from homology"/>
<dbReference type="InterPro" id="IPR017972">
    <property type="entry name" value="Cyt_P450_CS"/>
</dbReference>
<comment type="cofactor">
    <cofactor evidence="5">
        <name>heme</name>
        <dbReference type="ChEBI" id="CHEBI:30413"/>
    </cofactor>
</comment>
<dbReference type="GO" id="GO:0004497">
    <property type="term" value="F:monooxygenase activity"/>
    <property type="evidence" value="ECO:0007669"/>
    <property type="project" value="UniProtKB-KW"/>
</dbReference>
<dbReference type="CDD" id="cd11065">
    <property type="entry name" value="CYP64-like"/>
    <property type="match status" value="1"/>
</dbReference>
<dbReference type="PRINTS" id="PR00463">
    <property type="entry name" value="EP450I"/>
</dbReference>
<dbReference type="InterPro" id="IPR036396">
    <property type="entry name" value="Cyt_P450_sf"/>
</dbReference>
<comment type="caution">
    <text evidence="7">The sequence shown here is derived from an EMBL/GenBank/DDBJ whole genome shotgun (WGS) entry which is preliminary data.</text>
</comment>
<keyword evidence="5 6" id="KW-0349">Heme</keyword>
<dbReference type="Gene3D" id="1.10.630.10">
    <property type="entry name" value="Cytochrome P450"/>
    <property type="match status" value="1"/>
</dbReference>
<dbReference type="STRING" id="329885.A0A4U0V7L6"/>
<evidence type="ECO:0000256" key="3">
    <source>
        <dbReference type="ARBA" id="ARBA00023002"/>
    </source>
</evidence>
<evidence type="ECO:0000256" key="5">
    <source>
        <dbReference type="PIRSR" id="PIRSR602401-1"/>
    </source>
</evidence>
<gene>
    <name evidence="7" type="ORF">B0A54_05594</name>
</gene>
<feature type="binding site" description="axial binding residue" evidence="5">
    <location>
        <position position="446"/>
    </location>
    <ligand>
        <name>heme</name>
        <dbReference type="ChEBI" id="CHEBI:30413"/>
    </ligand>
    <ligandPart>
        <name>Fe</name>
        <dbReference type="ChEBI" id="CHEBI:18248"/>
    </ligandPart>
</feature>
<evidence type="ECO:0000256" key="4">
    <source>
        <dbReference type="ARBA" id="ARBA00023004"/>
    </source>
</evidence>
<keyword evidence="3 6" id="KW-0560">Oxidoreductase</keyword>
<dbReference type="InterPro" id="IPR002401">
    <property type="entry name" value="Cyt_P450_E_grp-I"/>
</dbReference>
<dbReference type="PRINTS" id="PR00385">
    <property type="entry name" value="P450"/>
</dbReference>
<dbReference type="SUPFAM" id="SSF48264">
    <property type="entry name" value="Cytochrome P450"/>
    <property type="match status" value="1"/>
</dbReference>
<name>A0A4U0V7L6_9PEZI</name>
<keyword evidence="4 5" id="KW-0408">Iron</keyword>
<dbReference type="GO" id="GO:0005506">
    <property type="term" value="F:iron ion binding"/>
    <property type="evidence" value="ECO:0007669"/>
    <property type="project" value="InterPro"/>
</dbReference>
<dbReference type="PANTHER" id="PTHR46300">
    <property type="entry name" value="P450, PUTATIVE (EUROFUNG)-RELATED-RELATED"/>
    <property type="match status" value="1"/>
</dbReference>
<dbReference type="InterPro" id="IPR001128">
    <property type="entry name" value="Cyt_P450"/>
</dbReference>
<evidence type="ECO:0008006" key="9">
    <source>
        <dbReference type="Google" id="ProtNLM"/>
    </source>
</evidence>
<dbReference type="EMBL" id="NAJP01000017">
    <property type="protein sequence ID" value="TKA43835.1"/>
    <property type="molecule type" value="Genomic_DNA"/>
</dbReference>
<dbReference type="Pfam" id="PF00067">
    <property type="entry name" value="p450"/>
    <property type="match status" value="1"/>
</dbReference>
<evidence type="ECO:0000256" key="2">
    <source>
        <dbReference type="ARBA" id="ARBA00022723"/>
    </source>
</evidence>
<keyword evidence="6" id="KW-0503">Monooxygenase</keyword>
<dbReference type="OrthoDB" id="1470350at2759"/>
<protein>
    <recommendedName>
        <fullName evidence="9">Cytochrome P450</fullName>
    </recommendedName>
</protein>
<evidence type="ECO:0000313" key="7">
    <source>
        <dbReference type="EMBL" id="TKA43835.1"/>
    </source>
</evidence>
<reference evidence="7 8" key="1">
    <citation type="submission" date="2017-03" db="EMBL/GenBank/DDBJ databases">
        <title>Genomes of endolithic fungi from Antarctica.</title>
        <authorList>
            <person name="Coleine C."/>
            <person name="Masonjones S."/>
            <person name="Stajich J.E."/>
        </authorList>
    </citation>
    <scope>NUCLEOTIDE SEQUENCE [LARGE SCALE GENOMIC DNA]</scope>
    <source>
        <strain evidence="7 8">CCFEE 5311</strain>
    </source>
</reference>
<comment type="similarity">
    <text evidence="1 6">Belongs to the cytochrome P450 family.</text>
</comment>
<organism evidence="7 8">
    <name type="scientific">Friedmanniomyces endolithicus</name>
    <dbReference type="NCBI Taxonomy" id="329885"/>
    <lineage>
        <taxon>Eukaryota</taxon>
        <taxon>Fungi</taxon>
        <taxon>Dikarya</taxon>
        <taxon>Ascomycota</taxon>
        <taxon>Pezizomycotina</taxon>
        <taxon>Dothideomycetes</taxon>
        <taxon>Dothideomycetidae</taxon>
        <taxon>Mycosphaerellales</taxon>
        <taxon>Teratosphaeriaceae</taxon>
        <taxon>Friedmanniomyces</taxon>
    </lineage>
</organism>
<dbReference type="GO" id="GO:0016705">
    <property type="term" value="F:oxidoreductase activity, acting on paired donors, with incorporation or reduction of molecular oxygen"/>
    <property type="evidence" value="ECO:0007669"/>
    <property type="project" value="InterPro"/>
</dbReference>
<evidence type="ECO:0000313" key="8">
    <source>
        <dbReference type="Proteomes" id="UP000310066"/>
    </source>
</evidence>
<evidence type="ECO:0000256" key="1">
    <source>
        <dbReference type="ARBA" id="ARBA00010617"/>
    </source>
</evidence>
<accession>A0A4U0V7L6</accession>